<dbReference type="InterPro" id="IPR046960">
    <property type="entry name" value="PPR_At4g14850-like_plant"/>
</dbReference>
<dbReference type="GO" id="GO:0003723">
    <property type="term" value="F:RNA binding"/>
    <property type="evidence" value="ECO:0007669"/>
    <property type="project" value="InterPro"/>
</dbReference>
<dbReference type="NCBIfam" id="TIGR00756">
    <property type="entry name" value="PPR"/>
    <property type="match status" value="4"/>
</dbReference>
<evidence type="ECO:0000313" key="4">
    <source>
        <dbReference type="Proteomes" id="UP000593562"/>
    </source>
</evidence>
<evidence type="ECO:0000256" key="1">
    <source>
        <dbReference type="ARBA" id="ARBA00022737"/>
    </source>
</evidence>
<name>A0A7J7CEW9_TRIWF</name>
<protein>
    <submittedName>
        <fullName evidence="3">Pentatricopeptide repeat-containing protein</fullName>
    </submittedName>
</protein>
<dbReference type="InterPro" id="IPR011990">
    <property type="entry name" value="TPR-like_helical_dom_sf"/>
</dbReference>
<keyword evidence="4" id="KW-1185">Reference proteome</keyword>
<dbReference type="InParanoid" id="A0A7J7CEW9"/>
<organism evidence="3 4">
    <name type="scientific">Tripterygium wilfordii</name>
    <name type="common">Thunder God vine</name>
    <dbReference type="NCBI Taxonomy" id="458696"/>
    <lineage>
        <taxon>Eukaryota</taxon>
        <taxon>Viridiplantae</taxon>
        <taxon>Streptophyta</taxon>
        <taxon>Embryophyta</taxon>
        <taxon>Tracheophyta</taxon>
        <taxon>Spermatophyta</taxon>
        <taxon>Magnoliopsida</taxon>
        <taxon>eudicotyledons</taxon>
        <taxon>Gunneridae</taxon>
        <taxon>Pentapetalae</taxon>
        <taxon>rosids</taxon>
        <taxon>fabids</taxon>
        <taxon>Celastrales</taxon>
        <taxon>Celastraceae</taxon>
        <taxon>Tripterygium</taxon>
    </lineage>
</organism>
<reference evidence="3 4" key="1">
    <citation type="journal article" date="2020" name="Nat. Commun.">
        <title>Genome of Tripterygium wilfordii and identification of cytochrome P450 involved in triptolide biosynthesis.</title>
        <authorList>
            <person name="Tu L."/>
            <person name="Su P."/>
            <person name="Zhang Z."/>
            <person name="Gao L."/>
            <person name="Wang J."/>
            <person name="Hu T."/>
            <person name="Zhou J."/>
            <person name="Zhang Y."/>
            <person name="Zhao Y."/>
            <person name="Liu Y."/>
            <person name="Song Y."/>
            <person name="Tong Y."/>
            <person name="Lu Y."/>
            <person name="Yang J."/>
            <person name="Xu C."/>
            <person name="Jia M."/>
            <person name="Peters R.J."/>
            <person name="Huang L."/>
            <person name="Gao W."/>
        </authorList>
    </citation>
    <scope>NUCLEOTIDE SEQUENCE [LARGE SCALE GENOMIC DNA]</scope>
    <source>
        <strain evidence="4">cv. XIE 37</strain>
        <tissue evidence="3">Leaf</tissue>
    </source>
</reference>
<dbReference type="PANTHER" id="PTHR47926:SF359">
    <property type="entry name" value="PENTACOTRIPEPTIDE-REPEAT REGION OF PRORP DOMAIN-CONTAINING PROTEIN"/>
    <property type="match status" value="1"/>
</dbReference>
<sequence length="351" mass="40107">MESCTSMFQLKQIQAQMTRTGLITHTFPLSRVLAFCALSDSGDMSHADLLFNRIENPNTYMWNTMIRGYSRARMPAVGLSFFFRMVHESVEMDSRSFVFVLKACGQLFRDFEGKFVHCRIWKMGFDSDTLVQNGLIHFYGVIGRLSSARKVFEEMTCRDVFSWTSMIDAYTTHNCVNEALELFKSMLMSDVEPNEVTMVAVIAACSQKGSLEIGKSIHEYIKMKKVTCSINLMNAISDMYVKCGCLSAARENFNNMKARDVFSWTTMVNGYAKFGELDDARKLFDEMPERNEVSWNAMIAGYSQNNQPKEAIVLFHEMVEAGLIPMESTLVDAKRYKREQSQYDVVKDLCA</sequence>
<dbReference type="GO" id="GO:0009451">
    <property type="term" value="P:RNA modification"/>
    <property type="evidence" value="ECO:0007669"/>
    <property type="project" value="InterPro"/>
</dbReference>
<evidence type="ECO:0000313" key="3">
    <source>
        <dbReference type="EMBL" id="KAF5732724.1"/>
    </source>
</evidence>
<dbReference type="Proteomes" id="UP000593562">
    <property type="component" value="Unassembled WGS sequence"/>
</dbReference>
<evidence type="ECO:0000256" key="2">
    <source>
        <dbReference type="PROSITE-ProRule" id="PRU00708"/>
    </source>
</evidence>
<comment type="caution">
    <text evidence="3">The sequence shown here is derived from an EMBL/GenBank/DDBJ whole genome shotgun (WGS) entry which is preliminary data.</text>
</comment>
<dbReference type="Pfam" id="PF01535">
    <property type="entry name" value="PPR"/>
    <property type="match status" value="3"/>
</dbReference>
<keyword evidence="1" id="KW-0677">Repeat</keyword>
<accession>A0A7J7CEW9</accession>
<proteinExistence type="predicted"/>
<dbReference type="FunFam" id="1.25.40.10:FF:000442">
    <property type="entry name" value="Pentatricopeptide repeat-containing protein At3g49710"/>
    <property type="match status" value="1"/>
</dbReference>
<dbReference type="PROSITE" id="PS51375">
    <property type="entry name" value="PPR"/>
    <property type="match status" value="4"/>
</dbReference>
<dbReference type="PANTHER" id="PTHR47926">
    <property type="entry name" value="PENTATRICOPEPTIDE REPEAT-CONTAINING PROTEIN"/>
    <property type="match status" value="1"/>
</dbReference>
<dbReference type="AlphaFoldDB" id="A0A7J7CEW9"/>
<feature type="repeat" description="PPR" evidence="2">
    <location>
        <begin position="159"/>
        <end position="193"/>
    </location>
</feature>
<feature type="repeat" description="PPR" evidence="2">
    <location>
        <begin position="58"/>
        <end position="92"/>
    </location>
</feature>
<feature type="repeat" description="PPR" evidence="2">
    <location>
        <begin position="260"/>
        <end position="290"/>
    </location>
</feature>
<feature type="repeat" description="PPR" evidence="2">
    <location>
        <begin position="291"/>
        <end position="325"/>
    </location>
</feature>
<gene>
    <name evidence="3" type="ORF">HS088_TW17G00254</name>
</gene>
<dbReference type="InterPro" id="IPR002885">
    <property type="entry name" value="PPR_rpt"/>
</dbReference>
<dbReference type="FunFam" id="1.25.40.10:FF:000470">
    <property type="entry name" value="Pentatricopeptide repeat-containing protein At5g66520"/>
    <property type="match status" value="1"/>
</dbReference>
<dbReference type="Gene3D" id="1.25.40.10">
    <property type="entry name" value="Tetratricopeptide repeat domain"/>
    <property type="match status" value="3"/>
</dbReference>
<dbReference type="Pfam" id="PF13041">
    <property type="entry name" value="PPR_2"/>
    <property type="match status" value="1"/>
</dbReference>
<dbReference type="EMBL" id="JAAARO010000017">
    <property type="protein sequence ID" value="KAF5732724.1"/>
    <property type="molecule type" value="Genomic_DNA"/>
</dbReference>